<reference evidence="1" key="1">
    <citation type="journal article" date="2011" name="Environ. Microbiol.">
        <title>Time-series analyses of Monterey Bay coastal microbial picoplankton using a 'genome proxy' microarray.</title>
        <authorList>
            <person name="Rich V.I."/>
            <person name="Pham V.D."/>
            <person name="Eppley J."/>
            <person name="Shi Y."/>
            <person name="DeLong E.F."/>
        </authorList>
    </citation>
    <scope>NUCLEOTIDE SEQUENCE</scope>
</reference>
<dbReference type="EMBL" id="GU474841">
    <property type="protein sequence ID" value="ADI16574.1"/>
    <property type="molecule type" value="Genomic_DNA"/>
</dbReference>
<sequence length="45" mass="5095">MLIQDENPYIQMCINILDYMVKPHGQLVQVSSTPHNAYTPCLSTS</sequence>
<organism evidence="1">
    <name type="scientific">uncultured gamma proteobacterium HF0010_01E20</name>
    <dbReference type="NCBI Taxonomy" id="710977"/>
    <lineage>
        <taxon>Bacteria</taxon>
        <taxon>Pseudomonadati</taxon>
        <taxon>Pseudomonadota</taxon>
        <taxon>Gammaproteobacteria</taxon>
        <taxon>environmental samples</taxon>
    </lineage>
</organism>
<name>E0XQ83_9GAMM</name>
<dbReference type="AlphaFoldDB" id="E0XQ83"/>
<accession>E0XQ83</accession>
<protein>
    <submittedName>
        <fullName evidence="1">Uncharacterized protein</fullName>
    </submittedName>
</protein>
<proteinExistence type="predicted"/>
<evidence type="ECO:0000313" key="1">
    <source>
        <dbReference type="EMBL" id="ADI16574.1"/>
    </source>
</evidence>